<dbReference type="InterPro" id="IPR049453">
    <property type="entry name" value="Memb_transporter_dom"/>
</dbReference>
<keyword evidence="2" id="KW-1003">Cell membrane</keyword>
<feature type="transmembrane region" description="Helical" evidence="6">
    <location>
        <begin position="33"/>
        <end position="57"/>
    </location>
</feature>
<evidence type="ECO:0000313" key="9">
    <source>
        <dbReference type="Proteomes" id="UP000289340"/>
    </source>
</evidence>
<evidence type="ECO:0000313" key="8">
    <source>
        <dbReference type="EMBL" id="RZB84177.1"/>
    </source>
</evidence>
<comment type="caution">
    <text evidence="8">The sequence shown here is derived from an EMBL/GenBank/DDBJ whole genome shotgun (WGS) entry which is preliminary data.</text>
</comment>
<organism evidence="8 9">
    <name type="scientific">Glycine soja</name>
    <name type="common">Wild soybean</name>
    <dbReference type="NCBI Taxonomy" id="3848"/>
    <lineage>
        <taxon>Eukaryota</taxon>
        <taxon>Viridiplantae</taxon>
        <taxon>Streptophyta</taxon>
        <taxon>Embryophyta</taxon>
        <taxon>Tracheophyta</taxon>
        <taxon>Spermatophyta</taxon>
        <taxon>Magnoliopsida</taxon>
        <taxon>eudicotyledons</taxon>
        <taxon>Gunneridae</taxon>
        <taxon>Pentapetalae</taxon>
        <taxon>rosids</taxon>
        <taxon>fabids</taxon>
        <taxon>Fabales</taxon>
        <taxon>Fabaceae</taxon>
        <taxon>Papilionoideae</taxon>
        <taxon>50 kb inversion clade</taxon>
        <taxon>NPAAA clade</taxon>
        <taxon>indigoferoid/millettioid clade</taxon>
        <taxon>Phaseoleae</taxon>
        <taxon>Glycine</taxon>
        <taxon>Glycine subgen. Soja</taxon>
    </lineage>
</organism>
<keyword evidence="4 6" id="KW-1133">Transmembrane helix</keyword>
<dbReference type="Pfam" id="PF13515">
    <property type="entry name" value="FUSC_2"/>
    <property type="match status" value="1"/>
</dbReference>
<evidence type="ECO:0000259" key="7">
    <source>
        <dbReference type="Pfam" id="PF13515"/>
    </source>
</evidence>
<feature type="transmembrane region" description="Helical" evidence="6">
    <location>
        <begin position="450"/>
        <end position="469"/>
    </location>
</feature>
<dbReference type="PANTHER" id="PTHR30509">
    <property type="entry name" value="P-HYDROXYBENZOIC ACID EFFLUX PUMP SUBUNIT-RELATED"/>
    <property type="match status" value="1"/>
</dbReference>
<evidence type="ECO:0000256" key="6">
    <source>
        <dbReference type="SAM" id="Phobius"/>
    </source>
</evidence>
<dbReference type="PANTHER" id="PTHR30509:SF9">
    <property type="entry name" value="MULTIDRUG RESISTANCE PROTEIN MDTO"/>
    <property type="match status" value="1"/>
</dbReference>
<feature type="transmembrane region" description="Helical" evidence="6">
    <location>
        <begin position="489"/>
        <end position="506"/>
    </location>
</feature>
<dbReference type="Proteomes" id="UP000289340">
    <property type="component" value="Chromosome 11"/>
</dbReference>
<reference evidence="8 9" key="1">
    <citation type="submission" date="2018-09" db="EMBL/GenBank/DDBJ databases">
        <title>A high-quality reference genome of wild soybean provides a powerful tool to mine soybean genomes.</title>
        <authorList>
            <person name="Xie M."/>
            <person name="Chung C.Y.L."/>
            <person name="Li M.-W."/>
            <person name="Wong F.-L."/>
            <person name="Chan T.-F."/>
            <person name="Lam H.-M."/>
        </authorList>
    </citation>
    <scope>NUCLEOTIDE SEQUENCE [LARGE SCALE GENOMIC DNA]</scope>
    <source>
        <strain evidence="9">cv. W05</strain>
        <tissue evidence="8">Hypocotyl of etiolated seedlings</tissue>
    </source>
</reference>
<evidence type="ECO:0000256" key="1">
    <source>
        <dbReference type="ARBA" id="ARBA00004651"/>
    </source>
</evidence>
<feature type="transmembrane region" description="Helical" evidence="6">
    <location>
        <begin position="518"/>
        <end position="540"/>
    </location>
</feature>
<dbReference type="Gramene" id="XM_028333664.1">
    <property type="protein sequence ID" value="XP_028189465.1"/>
    <property type="gene ID" value="LOC114375803"/>
</dbReference>
<evidence type="ECO:0000256" key="3">
    <source>
        <dbReference type="ARBA" id="ARBA00022692"/>
    </source>
</evidence>
<feature type="transmembrane region" description="Helical" evidence="6">
    <location>
        <begin position="152"/>
        <end position="173"/>
    </location>
</feature>
<feature type="domain" description="Integral membrane bound transporter" evidence="7">
    <location>
        <begin position="408"/>
        <end position="535"/>
    </location>
</feature>
<keyword evidence="3 6" id="KW-0812">Transmembrane</keyword>
<proteinExistence type="predicted"/>
<feature type="transmembrane region" description="Helical" evidence="6">
    <location>
        <begin position="69"/>
        <end position="89"/>
    </location>
</feature>
<dbReference type="AlphaFoldDB" id="A0A445IDU4"/>
<evidence type="ECO:0000256" key="4">
    <source>
        <dbReference type="ARBA" id="ARBA00022989"/>
    </source>
</evidence>
<dbReference type="EMBL" id="QZWG01000011">
    <property type="protein sequence ID" value="RZB84177.1"/>
    <property type="molecule type" value="Genomic_DNA"/>
</dbReference>
<sequence length="787" mass="86839">MRLMNMPPLWRECLSSAFRTALACTIVGCVTLYGPSSICTLVAFPAFSYVTAILIIINDAALGDALRGCWLALYATFQSMGPAMLSLWAVGPGRFSKATSAAAVALAAFVVVLPWPQSTHLIAKRVSLGQIVLVYVVAYANGVHTDPIMHPISLAASTALGVLACVVALLLPYPRLASSQMNQSYKRLTKNILKRLKLLVKVICEEDKITAVGLMSHAKSLVTKRTKLLSIIIRYNEGMQWERLPIKIFRSHCLSLIERLQEVDTNLRGMELALACTNSFPINILDQDFKHGLNSLEEHVTLTIKQAKQSLRDGSLTVPESNAKTTTHFLQSLHTIPTTYQELSICFFLFCAKLLHKKSLTEPPTCTQDLLVKKNGNSPKEKLANLIATLRNTNLMPAIKFSLSLGLSVFMGLIYSKENGFWAGLPVAVSYVSGREATFRAANVKAQGTVLGTVYGVLGCFVFERFLPIRFLSLLPWFIFTSFLQRSKMYGPAGGISAVIGAILILGRKNFGPPSEFALARIIETFIGLSCSIFVDLIFWPKRASTCSKTELSQCLATLGESIGSLSLLVAGKTNLEDNQRKLKMQVNELRKFVVEAEMEPNLWFLPFNSVCYNKLLGSLSRVVDLMRFGEHALKFLQQEFQRCGACEKEDVNMLEGELGHVKDLICSSIKNIEEISSTKFVAKEVEKNNNSCDLEAGKSNWGNNTCMISRLGEDGIEQTIGSFLQRSRIVVDNLYGDEGENEMKSHVVLSLSAVGFCLSACIQGTMEIEEAIKELVQWENPSSEID</sequence>
<keyword evidence="9" id="KW-1185">Reference proteome</keyword>
<accession>A0A445IDU4</accession>
<gene>
    <name evidence="8" type="ORF">D0Y65_032542</name>
</gene>
<evidence type="ECO:0000256" key="2">
    <source>
        <dbReference type="ARBA" id="ARBA00022475"/>
    </source>
</evidence>
<name>A0A445IDU4_GLYSO</name>
<protein>
    <recommendedName>
        <fullName evidence="7">Integral membrane bound transporter domain-containing protein</fullName>
    </recommendedName>
</protein>
<comment type="subcellular location">
    <subcellularLocation>
        <location evidence="1">Cell membrane</location>
        <topology evidence="1">Multi-pass membrane protein</topology>
    </subcellularLocation>
</comment>
<keyword evidence="5 6" id="KW-0472">Membrane</keyword>
<feature type="transmembrane region" description="Helical" evidence="6">
    <location>
        <begin position="95"/>
        <end position="115"/>
    </location>
</feature>
<feature type="transmembrane region" description="Helical" evidence="6">
    <location>
        <begin position="122"/>
        <end position="140"/>
    </location>
</feature>
<evidence type="ECO:0000256" key="5">
    <source>
        <dbReference type="ARBA" id="ARBA00023136"/>
    </source>
</evidence>
<dbReference type="GO" id="GO:0005886">
    <property type="term" value="C:plasma membrane"/>
    <property type="evidence" value="ECO:0007669"/>
    <property type="project" value="UniProtKB-SubCell"/>
</dbReference>